<evidence type="ECO:0000256" key="4">
    <source>
        <dbReference type="ARBA" id="ARBA00023172"/>
    </source>
</evidence>
<dbReference type="EMBL" id="PPXF01000011">
    <property type="protein sequence ID" value="POH71241.1"/>
    <property type="molecule type" value="Genomic_DNA"/>
</dbReference>
<dbReference type="HAMAP" id="MF_00031">
    <property type="entry name" value="DNA_HJ_migration_RuvA"/>
    <property type="match status" value="1"/>
</dbReference>
<evidence type="ECO:0000256" key="5">
    <source>
        <dbReference type="ARBA" id="ARBA00023204"/>
    </source>
</evidence>
<dbReference type="GO" id="GO:0048476">
    <property type="term" value="C:Holliday junction resolvase complex"/>
    <property type="evidence" value="ECO:0007669"/>
    <property type="project" value="UniProtKB-UniRule"/>
</dbReference>
<dbReference type="SUPFAM" id="SSF46929">
    <property type="entry name" value="DNA helicase RuvA subunit, C-terminal domain"/>
    <property type="match status" value="1"/>
</dbReference>
<dbReference type="Pfam" id="PF14520">
    <property type="entry name" value="HHH_5"/>
    <property type="match status" value="1"/>
</dbReference>
<dbReference type="InterPro" id="IPR012340">
    <property type="entry name" value="NA-bd_OB-fold"/>
</dbReference>
<dbReference type="GO" id="GO:0000400">
    <property type="term" value="F:four-way junction DNA binding"/>
    <property type="evidence" value="ECO:0007669"/>
    <property type="project" value="UniProtKB-UniRule"/>
</dbReference>
<evidence type="ECO:0000256" key="3">
    <source>
        <dbReference type="ARBA" id="ARBA00023125"/>
    </source>
</evidence>
<dbReference type="GO" id="GO:0009379">
    <property type="term" value="C:Holliday junction helicase complex"/>
    <property type="evidence" value="ECO:0007669"/>
    <property type="project" value="InterPro"/>
</dbReference>
<dbReference type="OrthoDB" id="5293449at2"/>
<dbReference type="InterPro" id="IPR011114">
    <property type="entry name" value="RuvA_C"/>
</dbReference>
<sequence>MISSLRGVVVSIGSHVVLEVGGVGYALDVTVSHRAALVIGAETTILTLMIVRPESMTIYGFASAGDLALFSLLTAVNGVGPRSAMAALGAIPADAMALAIEQDNAAAFRKVAGIGPKTAQLIVMSLRGKVRSMLPESVDATDIPAPLTPVDVPARTETVKALVALGWNQRTAATAIDNALVAAPGGGSDLSVPALLRMALAQLGPNQTAR</sequence>
<dbReference type="SUPFAM" id="SSF47781">
    <property type="entry name" value="RuvA domain 2-like"/>
    <property type="match status" value="1"/>
</dbReference>
<protein>
    <recommendedName>
        <fullName evidence="6">Holliday junction branch migration complex subunit RuvA</fullName>
    </recommendedName>
</protein>
<dbReference type="InterPro" id="IPR003583">
    <property type="entry name" value="Hlx-hairpin-Hlx_DNA-bd_motif"/>
</dbReference>
<proteinExistence type="inferred from homology"/>
<keyword evidence="1 6" id="KW-0963">Cytoplasm</keyword>
<comment type="domain">
    <text evidence="6">Has three domains with a flexible linker between the domains II and III and assumes an 'L' shape. Domain III is highly mobile and contacts RuvB.</text>
</comment>
<dbReference type="GO" id="GO:0005524">
    <property type="term" value="F:ATP binding"/>
    <property type="evidence" value="ECO:0007669"/>
    <property type="project" value="InterPro"/>
</dbReference>
<dbReference type="InterPro" id="IPR000085">
    <property type="entry name" value="RuvA"/>
</dbReference>
<reference evidence="8 9" key="1">
    <citation type="submission" date="2018-01" db="EMBL/GenBank/DDBJ databases">
        <title>Cryobacterium sp. nov., from glaciers in China.</title>
        <authorList>
            <person name="Liu Q."/>
            <person name="Xin Y.-H."/>
        </authorList>
    </citation>
    <scope>NUCLEOTIDE SEQUENCE [LARGE SCALE GENOMIC DNA]</scope>
    <source>
        <strain evidence="8 9">TMB1-8</strain>
    </source>
</reference>
<evidence type="ECO:0000313" key="8">
    <source>
        <dbReference type="EMBL" id="POH71241.1"/>
    </source>
</evidence>
<dbReference type="InterPro" id="IPR013849">
    <property type="entry name" value="DNA_helicase_Holl-junc_RuvA_I"/>
</dbReference>
<evidence type="ECO:0000256" key="1">
    <source>
        <dbReference type="ARBA" id="ARBA00022490"/>
    </source>
</evidence>
<keyword evidence="3 6" id="KW-0238">DNA-binding</keyword>
<dbReference type="NCBIfam" id="TIGR00084">
    <property type="entry name" value="ruvA"/>
    <property type="match status" value="1"/>
</dbReference>
<dbReference type="GO" id="GO:0005737">
    <property type="term" value="C:cytoplasm"/>
    <property type="evidence" value="ECO:0007669"/>
    <property type="project" value="UniProtKB-SubCell"/>
</dbReference>
<comment type="subcellular location">
    <subcellularLocation>
        <location evidence="6">Cytoplasm</location>
    </subcellularLocation>
</comment>
<keyword evidence="2 6" id="KW-0227">DNA damage</keyword>
<dbReference type="SUPFAM" id="SSF50249">
    <property type="entry name" value="Nucleic acid-binding proteins"/>
    <property type="match status" value="1"/>
</dbReference>
<dbReference type="InterPro" id="IPR010994">
    <property type="entry name" value="RuvA_2-like"/>
</dbReference>
<dbReference type="GO" id="GO:0006310">
    <property type="term" value="P:DNA recombination"/>
    <property type="evidence" value="ECO:0007669"/>
    <property type="project" value="UniProtKB-UniRule"/>
</dbReference>
<evidence type="ECO:0000259" key="7">
    <source>
        <dbReference type="SMART" id="SM00278"/>
    </source>
</evidence>
<dbReference type="Gene3D" id="2.40.50.140">
    <property type="entry name" value="Nucleic acid-binding proteins"/>
    <property type="match status" value="1"/>
</dbReference>
<evidence type="ECO:0000256" key="2">
    <source>
        <dbReference type="ARBA" id="ARBA00022763"/>
    </source>
</evidence>
<dbReference type="Proteomes" id="UP000237104">
    <property type="component" value="Unassembled WGS sequence"/>
</dbReference>
<comment type="caution">
    <text evidence="6">Lacks conserved residue(s) required for the propagation of feature annotation.</text>
</comment>
<organism evidence="8 9">
    <name type="scientific">Cryobacterium zongtaii</name>
    <dbReference type="NCBI Taxonomy" id="1259217"/>
    <lineage>
        <taxon>Bacteria</taxon>
        <taxon>Bacillati</taxon>
        <taxon>Actinomycetota</taxon>
        <taxon>Actinomycetes</taxon>
        <taxon>Micrococcales</taxon>
        <taxon>Microbacteriaceae</taxon>
        <taxon>Cryobacterium</taxon>
    </lineage>
</organism>
<comment type="caution">
    <text evidence="8">The sequence shown here is derived from an EMBL/GenBank/DDBJ whole genome shotgun (WGS) entry which is preliminary data.</text>
</comment>
<feature type="region of interest" description="Domain III" evidence="6">
    <location>
        <begin position="156"/>
        <end position="210"/>
    </location>
</feature>
<dbReference type="RefSeq" id="WP_103429665.1">
    <property type="nucleotide sequence ID" value="NZ_PPXF01000011.1"/>
</dbReference>
<dbReference type="SMART" id="SM00278">
    <property type="entry name" value="HhH1"/>
    <property type="match status" value="2"/>
</dbReference>
<comment type="similarity">
    <text evidence="6">Belongs to the RuvA family.</text>
</comment>
<accession>A0A2S3ZPV3</accession>
<evidence type="ECO:0000256" key="6">
    <source>
        <dbReference type="HAMAP-Rule" id="MF_00031"/>
    </source>
</evidence>
<dbReference type="AlphaFoldDB" id="A0A2S3ZPV3"/>
<comment type="subunit">
    <text evidence="6">Homotetramer. Forms an RuvA(8)-RuvB(12)-Holliday junction (HJ) complex. HJ DNA is sandwiched between 2 RuvA tetramers; dsDNA enters through RuvA and exits via RuvB. An RuvB hexamer assembles on each DNA strand where it exits the tetramer. Each RuvB hexamer is contacted by two RuvA subunits (via domain III) on 2 adjacent RuvB subunits; this complex drives branch migration. In the full resolvosome a probable DNA-RuvA(4)-RuvB(12)-RuvC(2) complex forms which resolves the HJ.</text>
</comment>
<keyword evidence="4 6" id="KW-0233">DNA recombination</keyword>
<comment type="function">
    <text evidence="6">The RuvA-RuvB-RuvC complex processes Holliday junction (HJ) DNA during genetic recombination and DNA repair, while the RuvA-RuvB complex plays an important role in the rescue of blocked DNA replication forks via replication fork reversal (RFR). RuvA specifically binds to HJ cruciform DNA, conferring on it an open structure. The RuvB hexamer acts as an ATP-dependent pump, pulling dsDNA into and through the RuvAB complex. HJ branch migration allows RuvC to scan DNA until it finds its consensus sequence, where it cleaves and resolves the cruciform DNA.</text>
</comment>
<dbReference type="CDD" id="cd14332">
    <property type="entry name" value="UBA_RuvA_C"/>
    <property type="match status" value="1"/>
</dbReference>
<dbReference type="InterPro" id="IPR036267">
    <property type="entry name" value="RuvA_C_sf"/>
</dbReference>
<evidence type="ECO:0000313" key="9">
    <source>
        <dbReference type="Proteomes" id="UP000237104"/>
    </source>
</evidence>
<dbReference type="Pfam" id="PF01330">
    <property type="entry name" value="RuvA_N"/>
    <property type="match status" value="1"/>
</dbReference>
<dbReference type="Pfam" id="PF07499">
    <property type="entry name" value="RuvA_C"/>
    <property type="match status" value="1"/>
</dbReference>
<gene>
    <name evidence="6" type="primary">ruvA</name>
    <name evidence="8" type="ORF">C3B59_01140</name>
</gene>
<name>A0A2S3ZPV3_9MICO</name>
<dbReference type="Gene3D" id="1.10.150.20">
    <property type="entry name" value="5' to 3' exonuclease, C-terminal subdomain"/>
    <property type="match status" value="1"/>
</dbReference>
<feature type="domain" description="Helix-hairpin-helix DNA-binding motif class 1" evidence="7">
    <location>
        <begin position="71"/>
        <end position="90"/>
    </location>
</feature>
<dbReference type="GO" id="GO:0006281">
    <property type="term" value="P:DNA repair"/>
    <property type="evidence" value="ECO:0007669"/>
    <property type="project" value="UniProtKB-UniRule"/>
</dbReference>
<feature type="domain" description="Helix-hairpin-helix DNA-binding motif class 1" evidence="7">
    <location>
        <begin position="106"/>
        <end position="125"/>
    </location>
</feature>
<dbReference type="Gene3D" id="1.10.8.10">
    <property type="entry name" value="DNA helicase RuvA subunit, C-terminal domain"/>
    <property type="match status" value="1"/>
</dbReference>
<dbReference type="GO" id="GO:0009378">
    <property type="term" value="F:four-way junction helicase activity"/>
    <property type="evidence" value="ECO:0007669"/>
    <property type="project" value="InterPro"/>
</dbReference>
<keyword evidence="5 6" id="KW-0234">DNA repair</keyword>